<reference evidence="1 2" key="1">
    <citation type="submission" date="2022-05" db="EMBL/GenBank/DDBJ databases">
        <authorList>
            <person name="Park J.-S."/>
        </authorList>
    </citation>
    <scope>NUCLEOTIDE SEQUENCE [LARGE SCALE GENOMIC DNA]</scope>
    <source>
        <strain evidence="1 2">2012CJ34-2</strain>
    </source>
</reference>
<comment type="caution">
    <text evidence="1">The sequence shown here is derived from an EMBL/GenBank/DDBJ whole genome shotgun (WGS) entry which is preliminary data.</text>
</comment>
<proteinExistence type="predicted"/>
<dbReference type="InterPro" id="IPR046493">
    <property type="entry name" value="DUF6586"/>
</dbReference>
<sequence>MSRQFVEYTNKKLMMARVSWLAAVDTEGITRQGFREGFLFHCACAVSGLLAEILEGCLMRPQQPVTFEEAERLLAHEKVLSGSFQQVKNLKEHGWLGVLLNDYEQTLHIEEQDSDNAFHNLIASSRTGQSCVGSEGDYLQSLQKLVQDIRGQLQEW</sequence>
<evidence type="ECO:0000313" key="1">
    <source>
        <dbReference type="EMBL" id="MCL6269800.1"/>
    </source>
</evidence>
<name>A0ABT0PER5_9GAMM</name>
<keyword evidence="2" id="KW-1185">Reference proteome</keyword>
<dbReference type="Pfam" id="PF20227">
    <property type="entry name" value="DUF6586"/>
    <property type="match status" value="1"/>
</dbReference>
<dbReference type="RefSeq" id="WP_249698891.1">
    <property type="nucleotide sequence ID" value="NZ_JAMFLX010000008.1"/>
</dbReference>
<protein>
    <submittedName>
        <fullName evidence="1">Uncharacterized protein</fullName>
    </submittedName>
</protein>
<dbReference type="Proteomes" id="UP001203338">
    <property type="component" value="Unassembled WGS sequence"/>
</dbReference>
<accession>A0ABT0PER5</accession>
<dbReference type="EMBL" id="JAMFLX010000008">
    <property type="protein sequence ID" value="MCL6269800.1"/>
    <property type="molecule type" value="Genomic_DNA"/>
</dbReference>
<organism evidence="1 2">
    <name type="scientific">Parendozoicomonas callyspongiae</name>
    <dbReference type="NCBI Taxonomy" id="2942213"/>
    <lineage>
        <taxon>Bacteria</taxon>
        <taxon>Pseudomonadati</taxon>
        <taxon>Pseudomonadota</taxon>
        <taxon>Gammaproteobacteria</taxon>
        <taxon>Oceanospirillales</taxon>
        <taxon>Endozoicomonadaceae</taxon>
        <taxon>Parendozoicomonas</taxon>
    </lineage>
</organism>
<gene>
    <name evidence="1" type="ORF">M3P05_07585</name>
</gene>
<evidence type="ECO:0000313" key="2">
    <source>
        <dbReference type="Proteomes" id="UP001203338"/>
    </source>
</evidence>